<proteinExistence type="predicted"/>
<comment type="caution">
    <text evidence="1">The sequence shown here is derived from an EMBL/GenBank/DDBJ whole genome shotgun (WGS) entry which is preliminary data.</text>
</comment>
<evidence type="ECO:0000313" key="1">
    <source>
        <dbReference type="EMBL" id="TCK73831.1"/>
    </source>
</evidence>
<dbReference type="Proteomes" id="UP000295210">
    <property type="component" value="Unassembled WGS sequence"/>
</dbReference>
<accession>A0A4V2PVF9</accession>
<name>A0A4V2PVF9_9BACT</name>
<dbReference type="AlphaFoldDB" id="A0A4V2PVF9"/>
<sequence length="230" mass="25194">MAHRSPNCPQITFQDAAEKGRKVYTKERQHPAARAVVAEDLGYSGLNGRSLTLIGALRQYGILEGSGDALRVTDDAVAYFVRDEGAEKREAIKRMIYKPTLFAELNSQFGEALPSEGNLKHILVTKGFSEESAQDVIRVYKANSEFVSGQEAEYIGAVEDQQTMSTAAVSIPASIPSLAQRIPGAWTWPLSVPRGVNAQLVLTGEFTKADIGRLKKQIEFLEESFDDEAS</sequence>
<evidence type="ECO:0000313" key="2">
    <source>
        <dbReference type="Proteomes" id="UP000295210"/>
    </source>
</evidence>
<dbReference type="RefSeq" id="WP_131993975.1">
    <property type="nucleotide sequence ID" value="NZ_SMGK01000002.1"/>
</dbReference>
<keyword evidence="2" id="KW-1185">Reference proteome</keyword>
<reference evidence="1 2" key="1">
    <citation type="submission" date="2019-03" db="EMBL/GenBank/DDBJ databases">
        <title>Genomic Encyclopedia of Type Strains, Phase IV (KMG-IV): sequencing the most valuable type-strain genomes for metagenomic binning, comparative biology and taxonomic classification.</title>
        <authorList>
            <person name="Goeker M."/>
        </authorList>
    </citation>
    <scope>NUCLEOTIDE SEQUENCE [LARGE SCALE GENOMIC DNA]</scope>
    <source>
        <strain evidence="1 2">DSM 103428</strain>
    </source>
</reference>
<dbReference type="OrthoDB" id="7959184at2"/>
<gene>
    <name evidence="1" type="ORF">C7378_1446</name>
</gene>
<protein>
    <submittedName>
        <fullName evidence="1">Uncharacterized protein</fullName>
    </submittedName>
</protein>
<organism evidence="1 2">
    <name type="scientific">Acidipila rosea</name>
    <dbReference type="NCBI Taxonomy" id="768535"/>
    <lineage>
        <taxon>Bacteria</taxon>
        <taxon>Pseudomonadati</taxon>
        <taxon>Acidobacteriota</taxon>
        <taxon>Terriglobia</taxon>
        <taxon>Terriglobales</taxon>
        <taxon>Acidobacteriaceae</taxon>
        <taxon>Acidipila</taxon>
    </lineage>
</organism>
<dbReference type="EMBL" id="SMGK01000002">
    <property type="protein sequence ID" value="TCK73831.1"/>
    <property type="molecule type" value="Genomic_DNA"/>
</dbReference>